<dbReference type="AlphaFoldDB" id="A0AAD4DIH3"/>
<keyword evidence="4" id="KW-1185">Reference proteome</keyword>
<evidence type="ECO:0000259" key="2">
    <source>
        <dbReference type="Pfam" id="PF23948"/>
    </source>
</evidence>
<name>A0AAD4DIH3_9FUNG</name>
<feature type="region of interest" description="Disordered" evidence="1">
    <location>
        <begin position="156"/>
        <end position="176"/>
    </location>
</feature>
<feature type="domain" description="Arm-like repeat" evidence="2">
    <location>
        <begin position="188"/>
        <end position="531"/>
    </location>
</feature>
<dbReference type="EMBL" id="JAAAIL010000168">
    <property type="protein sequence ID" value="KAG0278823.1"/>
    <property type="molecule type" value="Genomic_DNA"/>
</dbReference>
<organism evidence="3 4">
    <name type="scientific">Linnemannia exigua</name>
    <dbReference type="NCBI Taxonomy" id="604196"/>
    <lineage>
        <taxon>Eukaryota</taxon>
        <taxon>Fungi</taxon>
        <taxon>Fungi incertae sedis</taxon>
        <taxon>Mucoromycota</taxon>
        <taxon>Mortierellomycotina</taxon>
        <taxon>Mortierellomycetes</taxon>
        <taxon>Mortierellales</taxon>
        <taxon>Mortierellaceae</taxon>
        <taxon>Linnemannia</taxon>
    </lineage>
</organism>
<dbReference type="Pfam" id="PF23948">
    <property type="entry name" value="ARM_5"/>
    <property type="match status" value="1"/>
</dbReference>
<protein>
    <recommendedName>
        <fullName evidence="2">Arm-like repeat domain-containing protein</fullName>
    </recommendedName>
</protein>
<sequence length="562" mass="61661">MTRPTADTRPVAKGTKTKESAFSRIATAAKRAVSPPTSPKDRSVSVGIAAVFVEQSRLPIALGQPDRNTSNRTQGTSARPGSKPAAGSHIVQPTAVEATKNATVSPPAIPKTLHVPADVFPKNLPKPTHQTQWPKLDGRIGTTPQLALCATLLPKEKTSDANSDEPSGEEEAWSPAHREWATALKDSIEQDRILWIVRGIIKMFANDASNDSEDVAEVAILAPILDREYYRELLTCVVRKFDESDNLLKEHLLQAVVQLVQYAQPGYLEADDLINILGILRRRLQATHSQSIKYLYQLTLAVATVLDVMAENKVNDLDRINDHEPLSTVLSGLKGTSDPYLLYQASYAYQALQYVPNNETTTQAIARNSFGVAESMVKLSAVLKLDLEGVLDGLKGFVNVAGTVFEVAKAGYEGVSSLIESGQGIFESLGEALGSGHKRPWYTAVRRAQAFVREGRLADFCRLVIEAPCRKNPFFQWGICQLLGEIATDPNWEVETRKQAVDFLSALLKDETEWCQDVSVKAWALTLLDRISVAPIDSFTTSDASRQDHIIKDHALLLLRGC</sequence>
<evidence type="ECO:0000313" key="4">
    <source>
        <dbReference type="Proteomes" id="UP001194580"/>
    </source>
</evidence>
<comment type="caution">
    <text evidence="3">The sequence shown here is derived from an EMBL/GenBank/DDBJ whole genome shotgun (WGS) entry which is preliminary data.</text>
</comment>
<dbReference type="InterPro" id="IPR016024">
    <property type="entry name" value="ARM-type_fold"/>
</dbReference>
<gene>
    <name evidence="3" type="ORF">BGZ95_003062</name>
</gene>
<feature type="compositionally biased region" description="Polar residues" evidence="1">
    <location>
        <begin position="66"/>
        <end position="79"/>
    </location>
</feature>
<feature type="region of interest" description="Disordered" evidence="1">
    <location>
        <begin position="57"/>
        <end position="89"/>
    </location>
</feature>
<proteinExistence type="predicted"/>
<dbReference type="Proteomes" id="UP001194580">
    <property type="component" value="Unassembled WGS sequence"/>
</dbReference>
<evidence type="ECO:0000313" key="3">
    <source>
        <dbReference type="EMBL" id="KAG0278823.1"/>
    </source>
</evidence>
<dbReference type="InterPro" id="IPR056251">
    <property type="entry name" value="Arm_rpt_dom"/>
</dbReference>
<feature type="compositionally biased region" description="Acidic residues" evidence="1">
    <location>
        <begin position="162"/>
        <end position="172"/>
    </location>
</feature>
<reference evidence="3" key="1">
    <citation type="journal article" date="2020" name="Fungal Divers.">
        <title>Resolving the Mortierellaceae phylogeny through synthesis of multi-gene phylogenetics and phylogenomics.</title>
        <authorList>
            <person name="Vandepol N."/>
            <person name="Liber J."/>
            <person name="Desiro A."/>
            <person name="Na H."/>
            <person name="Kennedy M."/>
            <person name="Barry K."/>
            <person name="Grigoriev I.V."/>
            <person name="Miller A.N."/>
            <person name="O'Donnell K."/>
            <person name="Stajich J.E."/>
            <person name="Bonito G."/>
        </authorList>
    </citation>
    <scope>NUCLEOTIDE SEQUENCE</scope>
    <source>
        <strain evidence="3">NRRL 28262</strain>
    </source>
</reference>
<evidence type="ECO:0000256" key="1">
    <source>
        <dbReference type="SAM" id="MobiDB-lite"/>
    </source>
</evidence>
<accession>A0AAD4DIH3</accession>
<feature type="region of interest" description="Disordered" evidence="1">
    <location>
        <begin position="1"/>
        <end position="23"/>
    </location>
</feature>
<dbReference type="SUPFAM" id="SSF48371">
    <property type="entry name" value="ARM repeat"/>
    <property type="match status" value="1"/>
</dbReference>